<dbReference type="PANTHER" id="PTHR46680">
    <property type="entry name" value="NF-KAPPA-B INHIBITOR ALPHA"/>
    <property type="match status" value="1"/>
</dbReference>
<dbReference type="SMART" id="SM00248">
    <property type="entry name" value="ANK"/>
    <property type="match status" value="2"/>
</dbReference>
<evidence type="ECO:0000313" key="7">
    <source>
        <dbReference type="Proteomes" id="UP000322899"/>
    </source>
</evidence>
<name>A0A5A8EFT7_CAFRO</name>
<dbReference type="SUPFAM" id="SSF47769">
    <property type="entry name" value="SAM/Pointed domain"/>
    <property type="match status" value="1"/>
</dbReference>
<feature type="repeat" description="ANK" evidence="3">
    <location>
        <begin position="62"/>
        <end position="94"/>
    </location>
</feature>
<dbReference type="Gene3D" id="1.25.40.20">
    <property type="entry name" value="Ankyrin repeat-containing domain"/>
    <property type="match status" value="1"/>
</dbReference>
<evidence type="ECO:0000259" key="5">
    <source>
        <dbReference type="PROSITE" id="PS50105"/>
    </source>
</evidence>
<feature type="compositionally biased region" description="Low complexity" evidence="4">
    <location>
        <begin position="378"/>
        <end position="388"/>
    </location>
</feature>
<evidence type="ECO:0000313" key="6">
    <source>
        <dbReference type="EMBL" id="KAA0176419.1"/>
    </source>
</evidence>
<dbReference type="GO" id="GO:0071356">
    <property type="term" value="P:cellular response to tumor necrosis factor"/>
    <property type="evidence" value="ECO:0007669"/>
    <property type="project" value="TreeGrafter"/>
</dbReference>
<dbReference type="AlphaFoldDB" id="A0A5A8EFT7"/>
<dbReference type="GO" id="GO:0005829">
    <property type="term" value="C:cytosol"/>
    <property type="evidence" value="ECO:0007669"/>
    <property type="project" value="TreeGrafter"/>
</dbReference>
<keyword evidence="1" id="KW-0677">Repeat</keyword>
<reference evidence="6 7" key="1">
    <citation type="submission" date="2019-07" db="EMBL/GenBank/DDBJ databases">
        <title>Genomes of Cafeteria roenbergensis.</title>
        <authorList>
            <person name="Fischer M.G."/>
            <person name="Hackl T."/>
            <person name="Roman M."/>
        </authorList>
    </citation>
    <scope>NUCLEOTIDE SEQUENCE [LARGE SCALE GENOMIC DNA]</scope>
    <source>
        <strain evidence="6 7">E4-10P</strain>
    </source>
</reference>
<dbReference type="InterPro" id="IPR013761">
    <property type="entry name" value="SAM/pointed_sf"/>
</dbReference>
<feature type="region of interest" description="Disordered" evidence="4">
    <location>
        <begin position="378"/>
        <end position="410"/>
    </location>
</feature>
<dbReference type="PROSITE" id="PS50297">
    <property type="entry name" value="ANK_REP_REGION"/>
    <property type="match status" value="1"/>
</dbReference>
<dbReference type="InterPro" id="IPR001660">
    <property type="entry name" value="SAM"/>
</dbReference>
<dbReference type="Gene3D" id="1.10.150.50">
    <property type="entry name" value="Transcription Factor, Ets-1"/>
    <property type="match status" value="1"/>
</dbReference>
<gene>
    <name evidence="6" type="ORF">FNF27_02115</name>
</gene>
<dbReference type="Proteomes" id="UP000322899">
    <property type="component" value="Unassembled WGS sequence"/>
</dbReference>
<feature type="compositionally biased region" description="Low complexity" evidence="4">
    <location>
        <begin position="531"/>
        <end position="554"/>
    </location>
</feature>
<dbReference type="InterPro" id="IPR036770">
    <property type="entry name" value="Ankyrin_rpt-contain_sf"/>
</dbReference>
<dbReference type="InterPro" id="IPR051070">
    <property type="entry name" value="NF-kappa-B_inhibitor"/>
</dbReference>
<feature type="domain" description="SAM" evidence="5">
    <location>
        <begin position="671"/>
        <end position="717"/>
    </location>
</feature>
<accession>A0A5A8EFT7</accession>
<comment type="caution">
    <text evidence="6">The sequence shown here is derived from an EMBL/GenBank/DDBJ whole genome shotgun (WGS) entry which is preliminary data.</text>
</comment>
<evidence type="ECO:0000256" key="4">
    <source>
        <dbReference type="SAM" id="MobiDB-lite"/>
    </source>
</evidence>
<dbReference type="PANTHER" id="PTHR46680:SF3">
    <property type="entry name" value="NF-KAPPA-B INHIBITOR CACTUS"/>
    <property type="match status" value="1"/>
</dbReference>
<feature type="region of interest" description="Disordered" evidence="4">
    <location>
        <begin position="439"/>
        <end position="472"/>
    </location>
</feature>
<dbReference type="InterPro" id="IPR002110">
    <property type="entry name" value="Ankyrin_rpt"/>
</dbReference>
<sequence>MAATADDVYEDEPSVPRSRRVSVGAAADPNIELVSAAHDGDLARVKEALEVAKADINFQDAMGQTALHIAVYHNRPDVVQYLVLRGADTDLRSNDDLTAYQLAVAEGEKECASLIRTRTRDLKLIRKKHRRISQEAEVGKLISTVERRQLEASRKRAVARRAIEESKEARSARQTSRTAIARAKAEADEAAAKLRGELAEGWKVDSLGAEAASRIATVTLESDGKGQREARVGRIVRRALAVFAEGIGGFGALRANKRKAAAGDLTAGISPEVAARLVAMARSFLERKHKARLAALPGPDAGGAIVGDGQDPAASFRRSVRRVKTAARLGAAIRSLGIGRAGAAGASAAGNEGASPLLSRGQASASAAPTSSVWKAAAASEGAASPGPRQGSLALPPTPEASPARPGAIDAVGASSGAAARAAAAEELKALEKADQLRAAEAASSPRKPSVLASTSAALSPSPPTGVPAPAVSSPLLARSAATASREAASAATASREAASAASAGSSGSGGFAGSHAVPHRPAGLSTDSTSPRSAGAFSGRGSAGSSMSPPAGSLGKVAAAAEAAAVGTGSMGRPTALGDAIGATGPEAAAAQALALAPGDEKSLTPSEAALLGTPNSKNGGAPHDVASLAALRAEAAHRLWVAAHEVANPGVVTAMVAAARGGADEACRASGEAVRFWLRAMLLERYADSLLAAGFDTMERVALMEEEDLQAVFKMVQSEPSLAEAAAGRAPPPRKGRMRMPPGHARQLLKAVGQIRRLMDEADIEVMAEAADPLGLG</sequence>
<feature type="compositionally biased region" description="Low complexity" evidence="4">
    <location>
        <begin position="449"/>
        <end position="460"/>
    </location>
</feature>
<dbReference type="PROSITE" id="PS50088">
    <property type="entry name" value="ANK_REPEAT"/>
    <property type="match status" value="1"/>
</dbReference>
<keyword evidence="2 3" id="KW-0040">ANK repeat</keyword>
<evidence type="ECO:0000256" key="3">
    <source>
        <dbReference type="PROSITE-ProRule" id="PRU00023"/>
    </source>
</evidence>
<dbReference type="PROSITE" id="PS50105">
    <property type="entry name" value="SAM_DOMAIN"/>
    <property type="match status" value="1"/>
</dbReference>
<evidence type="ECO:0000256" key="1">
    <source>
        <dbReference type="ARBA" id="ARBA00022737"/>
    </source>
</evidence>
<dbReference type="GO" id="GO:0051059">
    <property type="term" value="F:NF-kappaB binding"/>
    <property type="evidence" value="ECO:0007669"/>
    <property type="project" value="TreeGrafter"/>
</dbReference>
<dbReference type="OrthoDB" id="202480at2759"/>
<feature type="region of interest" description="Disordered" evidence="4">
    <location>
        <begin position="502"/>
        <end position="554"/>
    </location>
</feature>
<dbReference type="EMBL" id="VLTO01000008">
    <property type="protein sequence ID" value="KAA0176419.1"/>
    <property type="molecule type" value="Genomic_DNA"/>
</dbReference>
<dbReference type="Pfam" id="PF12796">
    <property type="entry name" value="Ank_2"/>
    <property type="match status" value="1"/>
</dbReference>
<dbReference type="SUPFAM" id="SSF48403">
    <property type="entry name" value="Ankyrin repeat"/>
    <property type="match status" value="1"/>
</dbReference>
<proteinExistence type="predicted"/>
<organism evidence="6 7">
    <name type="scientific">Cafeteria roenbergensis</name>
    <name type="common">Marine flagellate</name>
    <dbReference type="NCBI Taxonomy" id="33653"/>
    <lineage>
        <taxon>Eukaryota</taxon>
        <taxon>Sar</taxon>
        <taxon>Stramenopiles</taxon>
        <taxon>Bigyra</taxon>
        <taxon>Opalozoa</taxon>
        <taxon>Bicosoecida</taxon>
        <taxon>Cafeteriaceae</taxon>
        <taxon>Cafeteria</taxon>
    </lineage>
</organism>
<evidence type="ECO:0000256" key="2">
    <source>
        <dbReference type="ARBA" id="ARBA00023043"/>
    </source>
</evidence>
<dbReference type="Pfam" id="PF07647">
    <property type="entry name" value="SAM_2"/>
    <property type="match status" value="1"/>
</dbReference>
<protein>
    <recommendedName>
        <fullName evidence="5">SAM domain-containing protein</fullName>
    </recommendedName>
</protein>